<dbReference type="EMBL" id="BAAAQD010000017">
    <property type="protein sequence ID" value="GAA1543138.1"/>
    <property type="molecule type" value="Genomic_DNA"/>
</dbReference>
<reference evidence="2 3" key="1">
    <citation type="journal article" date="2019" name="Int. J. Syst. Evol. Microbiol.">
        <title>The Global Catalogue of Microorganisms (GCM) 10K type strain sequencing project: providing services to taxonomists for standard genome sequencing and annotation.</title>
        <authorList>
            <consortium name="The Broad Institute Genomics Platform"/>
            <consortium name="The Broad Institute Genome Sequencing Center for Infectious Disease"/>
            <person name="Wu L."/>
            <person name="Ma J."/>
        </authorList>
    </citation>
    <scope>NUCLEOTIDE SEQUENCE [LARGE SCALE GENOMIC DNA]</scope>
    <source>
        <strain evidence="2 3">JCM 15933</strain>
    </source>
</reference>
<protein>
    <submittedName>
        <fullName evidence="2">Uncharacterized protein</fullName>
    </submittedName>
</protein>
<keyword evidence="1" id="KW-0812">Transmembrane</keyword>
<sequence length="292" mass="29553">MGDAAAAAFGDLKARSPGSTDFGITVEGVAYAAALPLLALVAAVLAARTRSWPWAAALTATAAGTVLLLRATRFVHDGDGGVERHDLLGWLRDATTAGGAPGSAFIAVLCLLACAAPVAWFAVRGAGRPAPDRVRPALLATAVTAVLLAVASTAAMVLGRVNPVRAKFSPLTPITVIDASGPGRNVHRGLLGLGVVDWPGNHVGPQPWQVSWILALLAGAAALALAVRAGRQAWAVLTGGGLLASVVVAVLAAGTYLNSRQPLLAVLLLAVTMLAAVPAGQYAIRFRAVART</sequence>
<feature type="transmembrane region" description="Helical" evidence="1">
    <location>
        <begin position="104"/>
        <end position="125"/>
    </location>
</feature>
<evidence type="ECO:0000313" key="2">
    <source>
        <dbReference type="EMBL" id="GAA1543138.1"/>
    </source>
</evidence>
<feature type="transmembrane region" description="Helical" evidence="1">
    <location>
        <begin position="263"/>
        <end position="284"/>
    </location>
</feature>
<evidence type="ECO:0000313" key="3">
    <source>
        <dbReference type="Proteomes" id="UP001501470"/>
    </source>
</evidence>
<keyword evidence="1" id="KW-1133">Transmembrane helix</keyword>
<feature type="transmembrane region" description="Helical" evidence="1">
    <location>
        <begin position="234"/>
        <end position="257"/>
    </location>
</feature>
<feature type="transmembrane region" description="Helical" evidence="1">
    <location>
        <begin position="28"/>
        <end position="47"/>
    </location>
</feature>
<keyword evidence="3" id="KW-1185">Reference proteome</keyword>
<evidence type="ECO:0000256" key="1">
    <source>
        <dbReference type="SAM" id="Phobius"/>
    </source>
</evidence>
<accession>A0ABN2BLW5</accession>
<feature type="transmembrane region" description="Helical" evidence="1">
    <location>
        <begin position="137"/>
        <end position="158"/>
    </location>
</feature>
<proteinExistence type="predicted"/>
<dbReference type="Proteomes" id="UP001501470">
    <property type="component" value="Unassembled WGS sequence"/>
</dbReference>
<gene>
    <name evidence="2" type="ORF">GCM10009827_073450</name>
</gene>
<organism evidence="2 3">
    <name type="scientific">Dactylosporangium maewongense</name>
    <dbReference type="NCBI Taxonomy" id="634393"/>
    <lineage>
        <taxon>Bacteria</taxon>
        <taxon>Bacillati</taxon>
        <taxon>Actinomycetota</taxon>
        <taxon>Actinomycetes</taxon>
        <taxon>Micromonosporales</taxon>
        <taxon>Micromonosporaceae</taxon>
        <taxon>Dactylosporangium</taxon>
    </lineage>
</organism>
<name>A0ABN2BLW5_9ACTN</name>
<comment type="caution">
    <text evidence="2">The sequence shown here is derived from an EMBL/GenBank/DDBJ whole genome shotgun (WGS) entry which is preliminary data.</text>
</comment>
<feature type="transmembrane region" description="Helical" evidence="1">
    <location>
        <begin position="54"/>
        <end position="72"/>
    </location>
</feature>
<keyword evidence="1" id="KW-0472">Membrane</keyword>
<dbReference type="RefSeq" id="WP_344507413.1">
    <property type="nucleotide sequence ID" value="NZ_BAAAQD010000017.1"/>
</dbReference>
<feature type="transmembrane region" description="Helical" evidence="1">
    <location>
        <begin position="208"/>
        <end position="227"/>
    </location>
</feature>